<organism evidence="2 3">
    <name type="scientific">Gonium pectorale</name>
    <name type="common">Green alga</name>
    <dbReference type="NCBI Taxonomy" id="33097"/>
    <lineage>
        <taxon>Eukaryota</taxon>
        <taxon>Viridiplantae</taxon>
        <taxon>Chlorophyta</taxon>
        <taxon>core chlorophytes</taxon>
        <taxon>Chlorophyceae</taxon>
        <taxon>CS clade</taxon>
        <taxon>Chlamydomonadales</taxon>
        <taxon>Volvocaceae</taxon>
        <taxon>Gonium</taxon>
    </lineage>
</organism>
<name>A0A150FXQ5_GONPE</name>
<dbReference type="Proteomes" id="UP000075714">
    <property type="component" value="Unassembled WGS sequence"/>
</dbReference>
<evidence type="ECO:0000313" key="2">
    <source>
        <dbReference type="EMBL" id="KXZ42357.1"/>
    </source>
</evidence>
<comment type="caution">
    <text evidence="2">The sequence shown here is derived from an EMBL/GenBank/DDBJ whole genome shotgun (WGS) entry which is preliminary data.</text>
</comment>
<dbReference type="AlphaFoldDB" id="A0A150FXQ5"/>
<proteinExistence type="predicted"/>
<gene>
    <name evidence="2" type="ORF">GPECTOR_157g95</name>
</gene>
<evidence type="ECO:0000313" key="3">
    <source>
        <dbReference type="Proteomes" id="UP000075714"/>
    </source>
</evidence>
<dbReference type="EMBL" id="LSYV01000157">
    <property type="protein sequence ID" value="KXZ42357.1"/>
    <property type="molecule type" value="Genomic_DNA"/>
</dbReference>
<reference evidence="3" key="1">
    <citation type="journal article" date="2016" name="Nat. Commun.">
        <title>The Gonium pectorale genome demonstrates co-option of cell cycle regulation during the evolution of multicellularity.</title>
        <authorList>
            <person name="Hanschen E.R."/>
            <person name="Marriage T.N."/>
            <person name="Ferris P.J."/>
            <person name="Hamaji T."/>
            <person name="Toyoda A."/>
            <person name="Fujiyama A."/>
            <person name="Neme R."/>
            <person name="Noguchi H."/>
            <person name="Minakuchi Y."/>
            <person name="Suzuki M."/>
            <person name="Kawai-Toyooka H."/>
            <person name="Smith D.R."/>
            <person name="Sparks H."/>
            <person name="Anderson J."/>
            <person name="Bakaric R."/>
            <person name="Luria V."/>
            <person name="Karger A."/>
            <person name="Kirschner M.W."/>
            <person name="Durand P.M."/>
            <person name="Michod R.E."/>
            <person name="Nozaki H."/>
            <person name="Olson B.J."/>
        </authorList>
    </citation>
    <scope>NUCLEOTIDE SEQUENCE [LARGE SCALE GENOMIC DNA]</scope>
    <source>
        <strain evidence="3">NIES-2863</strain>
    </source>
</reference>
<keyword evidence="3" id="KW-1185">Reference proteome</keyword>
<accession>A0A150FXQ5</accession>
<feature type="region of interest" description="Disordered" evidence="1">
    <location>
        <begin position="1"/>
        <end position="23"/>
    </location>
</feature>
<evidence type="ECO:0000256" key="1">
    <source>
        <dbReference type="SAM" id="MobiDB-lite"/>
    </source>
</evidence>
<protein>
    <submittedName>
        <fullName evidence="2">Uncharacterized protein</fullName>
    </submittedName>
</protein>
<sequence>MRRCLKGGQAAPPEPGSALPPAAVQASGASTALVAQEGTGAGYVSPFARVGAAPEEVAAALAETRLSA</sequence>